<dbReference type="CDD" id="cd03561">
    <property type="entry name" value="VHS"/>
    <property type="match status" value="1"/>
</dbReference>
<accession>A0A1V9YE93</accession>
<protein>
    <recommendedName>
        <fullName evidence="2">VHS domain-containing protein</fullName>
    </recommendedName>
</protein>
<dbReference type="InterPro" id="IPR044836">
    <property type="entry name" value="TOL_plant"/>
</dbReference>
<dbReference type="GO" id="GO:0035091">
    <property type="term" value="F:phosphatidylinositol binding"/>
    <property type="evidence" value="ECO:0007669"/>
    <property type="project" value="InterPro"/>
</dbReference>
<sequence>MDDAIRTLVSTVCAGDVGNPDWGIIMELCDVAAGSAADAEAVSRMVLQTLERRETEDAVSLALLVTETIMTNCPQFVDLVAGRLYLQEIVSVAESAGQFPDASARASRMLQEWVTEYPSQPVFRHAQAPLQHQTTSEFEAVDETTSPVPATSPALAAEFQKLRSDLVVVEEKIQSYRNLVAVGNHEDADDVVDFLQQCQPRMNTLIEAGLAGKLDEQTLETCLTVNDHLIKALEGDMSGESEGKAPFHVADSSPDYLSGPFSNVSMSEAPPPAPARHHYNPDMV</sequence>
<evidence type="ECO:0000259" key="2">
    <source>
        <dbReference type="PROSITE" id="PS50179"/>
    </source>
</evidence>
<dbReference type="Gene3D" id="1.25.40.90">
    <property type="match status" value="1"/>
</dbReference>
<dbReference type="PANTHER" id="PTHR45898:SF4">
    <property type="entry name" value="TARGET OF MYB PROTEIN 1"/>
    <property type="match status" value="1"/>
</dbReference>
<feature type="region of interest" description="Disordered" evidence="1">
    <location>
        <begin position="261"/>
        <end position="284"/>
    </location>
</feature>
<dbReference type="EMBL" id="JNBR01001943">
    <property type="protein sequence ID" value="OQR84063.1"/>
    <property type="molecule type" value="Genomic_DNA"/>
</dbReference>
<reference evidence="3 4" key="1">
    <citation type="journal article" date="2014" name="Genome Biol. Evol.">
        <title>The secreted proteins of Achlya hypogyna and Thraustotheca clavata identify the ancestral oomycete secretome and reveal gene acquisitions by horizontal gene transfer.</title>
        <authorList>
            <person name="Misner I."/>
            <person name="Blouin N."/>
            <person name="Leonard G."/>
            <person name="Richards T.A."/>
            <person name="Lane C.E."/>
        </authorList>
    </citation>
    <scope>NUCLEOTIDE SEQUENCE [LARGE SCALE GENOMIC DNA]</scope>
    <source>
        <strain evidence="3 4">ATCC 48635</strain>
    </source>
</reference>
<dbReference type="InterPro" id="IPR008942">
    <property type="entry name" value="ENTH_VHS"/>
</dbReference>
<dbReference type="Proteomes" id="UP000243579">
    <property type="component" value="Unassembled WGS sequence"/>
</dbReference>
<evidence type="ECO:0000313" key="3">
    <source>
        <dbReference type="EMBL" id="OQR84063.1"/>
    </source>
</evidence>
<dbReference type="OrthoDB" id="2018246at2759"/>
<organism evidence="3 4">
    <name type="scientific">Achlya hypogyna</name>
    <name type="common">Oomycete</name>
    <name type="synonym">Protoachlya hypogyna</name>
    <dbReference type="NCBI Taxonomy" id="1202772"/>
    <lineage>
        <taxon>Eukaryota</taxon>
        <taxon>Sar</taxon>
        <taxon>Stramenopiles</taxon>
        <taxon>Oomycota</taxon>
        <taxon>Saprolegniomycetes</taxon>
        <taxon>Saprolegniales</taxon>
        <taxon>Achlyaceae</taxon>
        <taxon>Achlya</taxon>
    </lineage>
</organism>
<proteinExistence type="predicted"/>
<evidence type="ECO:0000313" key="4">
    <source>
        <dbReference type="Proteomes" id="UP000243579"/>
    </source>
</evidence>
<dbReference type="Pfam" id="PF00790">
    <property type="entry name" value="VHS"/>
    <property type="match status" value="1"/>
</dbReference>
<keyword evidence="4" id="KW-1185">Reference proteome</keyword>
<dbReference type="CDD" id="cd21383">
    <property type="entry name" value="GAT_GGA_Tom1-like"/>
    <property type="match status" value="1"/>
</dbReference>
<dbReference type="InterPro" id="IPR002014">
    <property type="entry name" value="VHS_dom"/>
</dbReference>
<dbReference type="SUPFAM" id="SSF48464">
    <property type="entry name" value="ENTH/VHS domain"/>
    <property type="match status" value="1"/>
</dbReference>
<gene>
    <name evidence="3" type="ORF">ACHHYP_13936</name>
</gene>
<dbReference type="AlphaFoldDB" id="A0A1V9YE93"/>
<dbReference type="SUPFAM" id="SSF89009">
    <property type="entry name" value="GAT-like domain"/>
    <property type="match status" value="1"/>
</dbReference>
<feature type="domain" description="VHS" evidence="2">
    <location>
        <begin position="12"/>
        <end position="121"/>
    </location>
</feature>
<name>A0A1V9YE93_ACHHY</name>
<dbReference type="GO" id="GO:0043130">
    <property type="term" value="F:ubiquitin binding"/>
    <property type="evidence" value="ECO:0007669"/>
    <property type="project" value="InterPro"/>
</dbReference>
<evidence type="ECO:0000256" key="1">
    <source>
        <dbReference type="SAM" id="MobiDB-lite"/>
    </source>
</evidence>
<dbReference type="GO" id="GO:0043328">
    <property type="term" value="P:protein transport to vacuole involved in ubiquitin-dependent protein catabolic process via the multivesicular body sorting pathway"/>
    <property type="evidence" value="ECO:0007669"/>
    <property type="project" value="InterPro"/>
</dbReference>
<comment type="caution">
    <text evidence="3">The sequence shown here is derived from an EMBL/GenBank/DDBJ whole genome shotgun (WGS) entry which is preliminary data.</text>
</comment>
<dbReference type="PANTHER" id="PTHR45898">
    <property type="entry name" value="TOM1-LIKE PROTEIN"/>
    <property type="match status" value="1"/>
</dbReference>
<dbReference type="STRING" id="1202772.A0A1V9YE93"/>
<dbReference type="PROSITE" id="PS50179">
    <property type="entry name" value="VHS"/>
    <property type="match status" value="1"/>
</dbReference>